<dbReference type="Proteomes" id="UP000708208">
    <property type="component" value="Unassembled WGS sequence"/>
</dbReference>
<sequence>KATILTIKHPQQKKRIIKLILMAPSHKFNPVISMVTSHHEEESSGNNNNPTSKVKNPWPRSQYSGLAAASRWKPEDRANDDIL</sequence>
<evidence type="ECO:0000256" key="1">
    <source>
        <dbReference type="SAM" id="MobiDB-lite"/>
    </source>
</evidence>
<feature type="non-terminal residue" evidence="2">
    <location>
        <position position="1"/>
    </location>
</feature>
<evidence type="ECO:0000313" key="2">
    <source>
        <dbReference type="EMBL" id="CAG7832662.1"/>
    </source>
</evidence>
<feature type="compositionally biased region" description="Basic and acidic residues" evidence="1">
    <location>
        <begin position="72"/>
        <end position="83"/>
    </location>
</feature>
<organism evidence="2 3">
    <name type="scientific">Allacma fusca</name>
    <dbReference type="NCBI Taxonomy" id="39272"/>
    <lineage>
        <taxon>Eukaryota</taxon>
        <taxon>Metazoa</taxon>
        <taxon>Ecdysozoa</taxon>
        <taxon>Arthropoda</taxon>
        <taxon>Hexapoda</taxon>
        <taxon>Collembola</taxon>
        <taxon>Symphypleona</taxon>
        <taxon>Sminthuridae</taxon>
        <taxon>Allacma</taxon>
    </lineage>
</organism>
<evidence type="ECO:0000313" key="3">
    <source>
        <dbReference type="Proteomes" id="UP000708208"/>
    </source>
</evidence>
<feature type="compositionally biased region" description="Polar residues" evidence="1">
    <location>
        <begin position="50"/>
        <end position="64"/>
    </location>
</feature>
<keyword evidence="3" id="KW-1185">Reference proteome</keyword>
<comment type="caution">
    <text evidence="2">The sequence shown here is derived from an EMBL/GenBank/DDBJ whole genome shotgun (WGS) entry which is preliminary data.</text>
</comment>
<dbReference type="AlphaFoldDB" id="A0A8J2PY61"/>
<feature type="region of interest" description="Disordered" evidence="1">
    <location>
        <begin position="34"/>
        <end position="83"/>
    </location>
</feature>
<reference evidence="2" key="1">
    <citation type="submission" date="2021-06" db="EMBL/GenBank/DDBJ databases">
        <authorList>
            <person name="Hodson N. C."/>
            <person name="Mongue J. A."/>
            <person name="Jaron S. K."/>
        </authorList>
    </citation>
    <scope>NUCLEOTIDE SEQUENCE</scope>
</reference>
<gene>
    <name evidence="2" type="ORF">AFUS01_LOCUS42341</name>
</gene>
<dbReference type="EMBL" id="CAJVCH010566308">
    <property type="protein sequence ID" value="CAG7832662.1"/>
    <property type="molecule type" value="Genomic_DNA"/>
</dbReference>
<protein>
    <submittedName>
        <fullName evidence="2">Uncharacterized protein</fullName>
    </submittedName>
</protein>
<proteinExistence type="predicted"/>
<accession>A0A8J2PY61</accession>
<name>A0A8J2PY61_9HEXA</name>